<dbReference type="AlphaFoldDB" id="A0A7S1DTD9"/>
<gene>
    <name evidence="1" type="ORF">HAND00432_LOCUS11084</name>
</gene>
<dbReference type="SUPFAM" id="SSF81301">
    <property type="entry name" value="Nucleotidyltransferase"/>
    <property type="match status" value="1"/>
</dbReference>
<evidence type="ECO:0000313" key="1">
    <source>
        <dbReference type="EMBL" id="CAD8956546.1"/>
    </source>
</evidence>
<proteinExistence type="predicted"/>
<name>A0A7S1DTD9_HEMAN</name>
<sequence length="120" mass="13515">VWAKIKSPARASEKVVRCYSYDVSRLLDICRQTIAFDTVDDLVQCLRAIVDDGDVRVVRIKNRLDMGYDSGESAGYRDVAINLWVCNSTTGRFGLDTHVCEVQLMLTQFASVKAEDGHKR</sequence>
<protein>
    <submittedName>
        <fullName evidence="1">Uncharacterized protein</fullName>
    </submittedName>
</protein>
<organism evidence="1">
    <name type="scientific">Hemiselmis andersenii</name>
    <name type="common">Cryptophyte alga</name>
    <dbReference type="NCBI Taxonomy" id="464988"/>
    <lineage>
        <taxon>Eukaryota</taxon>
        <taxon>Cryptophyceae</taxon>
        <taxon>Cryptomonadales</taxon>
        <taxon>Hemiselmidaceae</taxon>
        <taxon>Hemiselmis</taxon>
    </lineage>
</organism>
<feature type="non-terminal residue" evidence="1">
    <location>
        <position position="1"/>
    </location>
</feature>
<dbReference type="InterPro" id="IPR043519">
    <property type="entry name" value="NT_sf"/>
</dbReference>
<reference evidence="1" key="1">
    <citation type="submission" date="2021-01" db="EMBL/GenBank/DDBJ databases">
        <authorList>
            <person name="Corre E."/>
            <person name="Pelletier E."/>
            <person name="Niang G."/>
            <person name="Scheremetjew M."/>
            <person name="Finn R."/>
            <person name="Kale V."/>
            <person name="Holt S."/>
            <person name="Cochrane G."/>
            <person name="Meng A."/>
            <person name="Brown T."/>
            <person name="Cohen L."/>
        </authorList>
    </citation>
    <scope>NUCLEOTIDE SEQUENCE</scope>
    <source>
        <strain evidence="1">CCMP644</strain>
    </source>
</reference>
<accession>A0A7S1DTD9</accession>
<dbReference type="EMBL" id="HBFX01018299">
    <property type="protein sequence ID" value="CAD8956546.1"/>
    <property type="molecule type" value="Transcribed_RNA"/>
</dbReference>